<protein>
    <submittedName>
        <fullName evidence="1">Uncharacterized protein</fullName>
    </submittedName>
</protein>
<proteinExistence type="predicted"/>
<keyword evidence="2" id="KW-1185">Reference proteome</keyword>
<organism evidence="1 2">
    <name type="scientific">Rhynocoris fuscipes</name>
    <dbReference type="NCBI Taxonomy" id="488301"/>
    <lineage>
        <taxon>Eukaryota</taxon>
        <taxon>Metazoa</taxon>
        <taxon>Ecdysozoa</taxon>
        <taxon>Arthropoda</taxon>
        <taxon>Hexapoda</taxon>
        <taxon>Insecta</taxon>
        <taxon>Pterygota</taxon>
        <taxon>Neoptera</taxon>
        <taxon>Paraneoptera</taxon>
        <taxon>Hemiptera</taxon>
        <taxon>Heteroptera</taxon>
        <taxon>Panheteroptera</taxon>
        <taxon>Cimicomorpha</taxon>
        <taxon>Reduviidae</taxon>
        <taxon>Harpactorinae</taxon>
        <taxon>Harpactorini</taxon>
        <taxon>Rhynocoris</taxon>
    </lineage>
</organism>
<dbReference type="Pfam" id="PF10171">
    <property type="entry name" value="Tim29"/>
    <property type="match status" value="1"/>
</dbReference>
<dbReference type="PANTHER" id="PTHR21435">
    <property type="entry name" value="MITOCHONDRIAL IMPORT INNER MEMBRANE TRANSLOCASE SUBUNIT TIM29"/>
    <property type="match status" value="1"/>
</dbReference>
<name>A0AAW1DRE1_9HEMI</name>
<evidence type="ECO:0000313" key="2">
    <source>
        <dbReference type="Proteomes" id="UP001461498"/>
    </source>
</evidence>
<dbReference type="EMBL" id="JAPXFL010000001">
    <property type="protein sequence ID" value="KAK9511632.1"/>
    <property type="molecule type" value="Genomic_DNA"/>
</dbReference>
<dbReference type="InterPro" id="IPR019322">
    <property type="entry name" value="TIMM29"/>
</dbReference>
<comment type="caution">
    <text evidence="1">The sequence shown here is derived from an EMBL/GenBank/DDBJ whole genome shotgun (WGS) entry which is preliminary data.</text>
</comment>
<dbReference type="AlphaFoldDB" id="A0AAW1DRE1"/>
<dbReference type="GO" id="GO:0042721">
    <property type="term" value="C:TIM22 mitochondrial import inner membrane insertion complex"/>
    <property type="evidence" value="ECO:0007669"/>
    <property type="project" value="InterPro"/>
</dbReference>
<dbReference type="PANTHER" id="PTHR21435:SF1">
    <property type="entry name" value="MITOCHONDRIAL IMPORT INNER MEMBRANE TRANSLOCASE SUBUNIT TIM29"/>
    <property type="match status" value="1"/>
</dbReference>
<dbReference type="GO" id="GO:0045039">
    <property type="term" value="P:protein insertion into mitochondrial inner membrane"/>
    <property type="evidence" value="ECO:0007669"/>
    <property type="project" value="TreeGrafter"/>
</dbReference>
<reference evidence="1 2" key="1">
    <citation type="submission" date="2022-12" db="EMBL/GenBank/DDBJ databases">
        <title>Chromosome-level genome assembly of true bugs.</title>
        <authorList>
            <person name="Ma L."/>
            <person name="Li H."/>
        </authorList>
    </citation>
    <scope>NUCLEOTIDE SEQUENCE [LARGE SCALE GENOMIC DNA]</scope>
    <source>
        <strain evidence="1">Lab_2022b</strain>
    </source>
</reference>
<evidence type="ECO:0000313" key="1">
    <source>
        <dbReference type="EMBL" id="KAK9511632.1"/>
    </source>
</evidence>
<gene>
    <name evidence="1" type="ORF">O3M35_000254</name>
</gene>
<sequence length="178" mass="20996">MPEKLKGTILEKWLLYWRDVIKDYSDVTKDAVRDVIDKPWKGVTLLTTFSSSVYFMKTNPDEDSFRDTLLSYSNDLIFVGPAIRNPEAVNHLKFLEKCYNEGIIRRASFGLFSIIWIDNYDKTLGIYKALCPYLKPELLKMHERIIDVGFCNKWWIIDRKMVDNDVNPEEWKDELSKS</sequence>
<dbReference type="Proteomes" id="UP001461498">
    <property type="component" value="Unassembled WGS sequence"/>
</dbReference>
<accession>A0AAW1DRE1</accession>